<reference evidence="8 9" key="1">
    <citation type="journal article" date="2017" name="G3 (Bethesda)">
        <title>First Draft Genome Sequence of the Pathogenic Fungus Lomentospora prolificans (Formerly Scedosporium prolificans).</title>
        <authorList>
            <person name="Luo R."/>
            <person name="Zimin A."/>
            <person name="Workman R."/>
            <person name="Fan Y."/>
            <person name="Pertea G."/>
            <person name="Grossman N."/>
            <person name="Wear M.P."/>
            <person name="Jia B."/>
            <person name="Miller H."/>
            <person name="Casadevall A."/>
            <person name="Timp W."/>
            <person name="Zhang S.X."/>
            <person name="Salzberg S.L."/>
        </authorList>
    </citation>
    <scope>NUCLEOTIDE SEQUENCE [LARGE SCALE GENOMIC DNA]</scope>
    <source>
        <strain evidence="8 9">JHH-5317</strain>
    </source>
</reference>
<dbReference type="Proteomes" id="UP000233524">
    <property type="component" value="Unassembled WGS sequence"/>
</dbReference>
<evidence type="ECO:0000259" key="7">
    <source>
        <dbReference type="PROSITE" id="PS50850"/>
    </source>
</evidence>
<dbReference type="InParanoid" id="A0A2N3N6K8"/>
<dbReference type="AlphaFoldDB" id="A0A2N3N6K8"/>
<keyword evidence="2" id="KW-0813">Transport</keyword>
<name>A0A2N3N6K8_9PEZI</name>
<evidence type="ECO:0000256" key="4">
    <source>
        <dbReference type="ARBA" id="ARBA00022989"/>
    </source>
</evidence>
<keyword evidence="4 6" id="KW-1133">Transmembrane helix</keyword>
<sequence length="488" mass="55127">MSADVEHQPKSKYDHKEASGDESFEEDLALEKRLNRKFDLHIVPWLFGIWLFSFIDRSNIGNARIDGLTTDLNMDIGTQFNVALLVFYVPYILVDVPSNWIIKKVRAGIYLPVLITCWGLTCTFMGFTKSFGGLVAARILLGLFEGGILGGVIVYLAMFYRRHQMMIRCGLFYCAAPLSGAFGGLLASGLGQIKYNGYNKWPWIFFIEGAITVVFGIVCFFFMPNTPADSKFLTEEERQYVLRYMRLDSSGATETDVDEERFNWYWVKMALRAPQTYFCAIIWFFLLVPLYSFSLFLPSIIRGMGYKSTIAQLFTVPPNIAAFLTVLATTYYSDRVKLRGPFVLGGTVFGAIGYVMLLASDSNPVKYAGTFFIGVGVFQCSPILMGWVSNNLAPHYVRATGVGVVISLANCSAFIGTFIYLQRDEPHYTLGHSINLGALIITFLLTCLQIWYLSWENKKRKNGERDDRLQGSDAHRLGHRHPSFIYTI</sequence>
<dbReference type="GO" id="GO:0022857">
    <property type="term" value="F:transmembrane transporter activity"/>
    <property type="evidence" value="ECO:0007669"/>
    <property type="project" value="InterPro"/>
</dbReference>
<keyword evidence="5 6" id="KW-0472">Membrane</keyword>
<dbReference type="Pfam" id="PF07690">
    <property type="entry name" value="MFS_1"/>
    <property type="match status" value="1"/>
</dbReference>
<dbReference type="FunFam" id="1.20.1250.20:FF:000018">
    <property type="entry name" value="MFS transporter permease"/>
    <property type="match status" value="1"/>
</dbReference>
<dbReference type="VEuPathDB" id="FungiDB:jhhlp_006656"/>
<dbReference type="SUPFAM" id="SSF103473">
    <property type="entry name" value="MFS general substrate transporter"/>
    <property type="match status" value="1"/>
</dbReference>
<proteinExistence type="predicted"/>
<protein>
    <recommendedName>
        <fullName evidence="7">Major facilitator superfamily (MFS) profile domain-containing protein</fullName>
    </recommendedName>
</protein>
<evidence type="ECO:0000256" key="6">
    <source>
        <dbReference type="SAM" id="Phobius"/>
    </source>
</evidence>
<keyword evidence="3 6" id="KW-0812">Transmembrane</keyword>
<dbReference type="InterPro" id="IPR036259">
    <property type="entry name" value="MFS_trans_sf"/>
</dbReference>
<keyword evidence="9" id="KW-1185">Reference proteome</keyword>
<gene>
    <name evidence="8" type="ORF">jhhlp_006656</name>
</gene>
<dbReference type="OrthoDB" id="2962993at2759"/>
<dbReference type="InterPro" id="IPR011701">
    <property type="entry name" value="MFS"/>
</dbReference>
<evidence type="ECO:0000313" key="9">
    <source>
        <dbReference type="Proteomes" id="UP000233524"/>
    </source>
</evidence>
<dbReference type="FunFam" id="1.20.1250.20:FF:000013">
    <property type="entry name" value="MFS general substrate transporter"/>
    <property type="match status" value="1"/>
</dbReference>
<feature type="transmembrane region" description="Helical" evidence="6">
    <location>
        <begin position="76"/>
        <end position="96"/>
    </location>
</feature>
<dbReference type="Gene3D" id="1.20.1250.20">
    <property type="entry name" value="MFS general substrate transporter like domains"/>
    <property type="match status" value="2"/>
</dbReference>
<feature type="transmembrane region" description="Helical" evidence="6">
    <location>
        <begin position="203"/>
        <end position="223"/>
    </location>
</feature>
<accession>A0A2N3N6K8</accession>
<feature type="transmembrane region" description="Helical" evidence="6">
    <location>
        <begin position="309"/>
        <end position="330"/>
    </location>
</feature>
<comment type="subcellular location">
    <subcellularLocation>
        <location evidence="1">Membrane</location>
        <topology evidence="1">Multi-pass membrane protein</topology>
    </subcellularLocation>
</comment>
<feature type="transmembrane region" description="Helical" evidence="6">
    <location>
        <begin position="433"/>
        <end position="455"/>
    </location>
</feature>
<feature type="transmembrane region" description="Helical" evidence="6">
    <location>
        <begin position="108"/>
        <end position="127"/>
    </location>
</feature>
<feature type="transmembrane region" description="Helical" evidence="6">
    <location>
        <begin position="139"/>
        <end position="158"/>
    </location>
</feature>
<evidence type="ECO:0000256" key="2">
    <source>
        <dbReference type="ARBA" id="ARBA00022448"/>
    </source>
</evidence>
<feature type="transmembrane region" description="Helical" evidence="6">
    <location>
        <begin position="342"/>
        <end position="359"/>
    </location>
</feature>
<evidence type="ECO:0000313" key="8">
    <source>
        <dbReference type="EMBL" id="PKS08044.1"/>
    </source>
</evidence>
<dbReference type="GO" id="GO:0016020">
    <property type="term" value="C:membrane"/>
    <property type="evidence" value="ECO:0007669"/>
    <property type="project" value="UniProtKB-SubCell"/>
</dbReference>
<feature type="transmembrane region" description="Helical" evidence="6">
    <location>
        <begin position="170"/>
        <end position="191"/>
    </location>
</feature>
<feature type="transmembrane region" description="Helical" evidence="6">
    <location>
        <begin position="400"/>
        <end position="421"/>
    </location>
</feature>
<dbReference type="PROSITE" id="PS50850">
    <property type="entry name" value="MFS"/>
    <property type="match status" value="1"/>
</dbReference>
<dbReference type="PANTHER" id="PTHR43791:SF5">
    <property type="entry name" value="MAJOR FACILITATOR SUPERFAMILY (MFS) PROFILE DOMAIN-CONTAINING PROTEIN"/>
    <property type="match status" value="1"/>
</dbReference>
<dbReference type="InterPro" id="IPR020846">
    <property type="entry name" value="MFS_dom"/>
</dbReference>
<evidence type="ECO:0000256" key="1">
    <source>
        <dbReference type="ARBA" id="ARBA00004141"/>
    </source>
</evidence>
<feature type="domain" description="Major facilitator superfamily (MFS) profile" evidence="7">
    <location>
        <begin position="42"/>
        <end position="458"/>
    </location>
</feature>
<feature type="transmembrane region" description="Helical" evidence="6">
    <location>
        <begin position="38"/>
        <end position="56"/>
    </location>
</feature>
<dbReference type="PANTHER" id="PTHR43791">
    <property type="entry name" value="PERMEASE-RELATED"/>
    <property type="match status" value="1"/>
</dbReference>
<comment type="caution">
    <text evidence="8">The sequence shown here is derived from an EMBL/GenBank/DDBJ whole genome shotgun (WGS) entry which is preliminary data.</text>
</comment>
<organism evidence="8 9">
    <name type="scientific">Lomentospora prolificans</name>
    <dbReference type="NCBI Taxonomy" id="41688"/>
    <lineage>
        <taxon>Eukaryota</taxon>
        <taxon>Fungi</taxon>
        <taxon>Dikarya</taxon>
        <taxon>Ascomycota</taxon>
        <taxon>Pezizomycotina</taxon>
        <taxon>Sordariomycetes</taxon>
        <taxon>Hypocreomycetidae</taxon>
        <taxon>Microascales</taxon>
        <taxon>Microascaceae</taxon>
        <taxon>Lomentospora</taxon>
    </lineage>
</organism>
<dbReference type="EMBL" id="NLAX01000701">
    <property type="protein sequence ID" value="PKS08044.1"/>
    <property type="molecule type" value="Genomic_DNA"/>
</dbReference>
<feature type="transmembrane region" description="Helical" evidence="6">
    <location>
        <begin position="365"/>
        <end position="388"/>
    </location>
</feature>
<feature type="transmembrane region" description="Helical" evidence="6">
    <location>
        <begin position="277"/>
        <end position="297"/>
    </location>
</feature>
<evidence type="ECO:0000256" key="5">
    <source>
        <dbReference type="ARBA" id="ARBA00023136"/>
    </source>
</evidence>
<evidence type="ECO:0000256" key="3">
    <source>
        <dbReference type="ARBA" id="ARBA00022692"/>
    </source>
</evidence>